<sequence length="325" mass="36122">MEMKTKPSFMLRLMIALLALAMYSCQNDTTELPDEVAQEKQTTEDLKSELTPLSTQDLPEAVKEQLELTRQNLAKYLPNDLQIMGIELLGSITTEKGVELSHRTVKDQANVIAYGNITDPASVQIDPMESLYSGKGLADIQSRVEAAAREEIKSGDNVMQITWKRGEAVYRTQCFYRDSGIVWDNILSGLVMIDKAGETETSEEASSGKEEGIQARTYSKWYKRWWTANWLWGSKRGEMGYKITIYYSSGRVSNTDVSDWGYISLGKAKSYSKIIKNSGAYGKCQYALGLCTPTGSLSFNSSKFKVSFSGLGSNIVANGSKSLYP</sequence>
<evidence type="ECO:0000313" key="2">
    <source>
        <dbReference type="EMBL" id="RNL91446.1"/>
    </source>
</evidence>
<feature type="chain" id="PRO_5017980528" evidence="1">
    <location>
        <begin position="27"/>
        <end position="325"/>
    </location>
</feature>
<keyword evidence="1" id="KW-0732">Signal</keyword>
<dbReference type="Proteomes" id="UP000267469">
    <property type="component" value="Unassembled WGS sequence"/>
</dbReference>
<accession>A0A3N0EUA9</accession>
<gene>
    <name evidence="2" type="ORF">ED312_04555</name>
</gene>
<proteinExistence type="predicted"/>
<protein>
    <submittedName>
        <fullName evidence="2">Uncharacterized protein</fullName>
    </submittedName>
</protein>
<dbReference type="PROSITE" id="PS51257">
    <property type="entry name" value="PROKAR_LIPOPROTEIN"/>
    <property type="match status" value="1"/>
</dbReference>
<comment type="caution">
    <text evidence="2">The sequence shown here is derived from an EMBL/GenBank/DDBJ whole genome shotgun (WGS) entry which is preliminary data.</text>
</comment>
<organism evidence="2 3">
    <name type="scientific">Sinomicrobium pectinilyticum</name>
    <dbReference type="NCBI Taxonomy" id="1084421"/>
    <lineage>
        <taxon>Bacteria</taxon>
        <taxon>Pseudomonadati</taxon>
        <taxon>Bacteroidota</taxon>
        <taxon>Flavobacteriia</taxon>
        <taxon>Flavobacteriales</taxon>
        <taxon>Flavobacteriaceae</taxon>
        <taxon>Sinomicrobium</taxon>
    </lineage>
</organism>
<dbReference type="OrthoDB" id="873551at2"/>
<name>A0A3N0EUA9_SINP1</name>
<evidence type="ECO:0000256" key="1">
    <source>
        <dbReference type="SAM" id="SignalP"/>
    </source>
</evidence>
<evidence type="ECO:0000313" key="3">
    <source>
        <dbReference type="Proteomes" id="UP000267469"/>
    </source>
</evidence>
<keyword evidence="3" id="KW-1185">Reference proteome</keyword>
<reference evidence="2 3" key="1">
    <citation type="submission" date="2018-10" db="EMBL/GenBank/DDBJ databases">
        <title>Sinomicrobium pectinilyticum sp. nov., a pectinase-producing bacterium isolated from alkaline and saline soil, and emended description of the genus Sinomicrobium.</title>
        <authorList>
            <person name="Cheng B."/>
            <person name="Li C."/>
            <person name="Lai Q."/>
            <person name="Du M."/>
            <person name="Shao Z."/>
            <person name="Xu P."/>
            <person name="Yang C."/>
        </authorList>
    </citation>
    <scope>NUCLEOTIDE SEQUENCE [LARGE SCALE GENOMIC DNA]</scope>
    <source>
        <strain evidence="2 3">5DNS001</strain>
    </source>
</reference>
<dbReference type="AlphaFoldDB" id="A0A3N0EUA9"/>
<dbReference type="EMBL" id="RJTM01000026">
    <property type="protein sequence ID" value="RNL91446.1"/>
    <property type="molecule type" value="Genomic_DNA"/>
</dbReference>
<feature type="signal peptide" evidence="1">
    <location>
        <begin position="1"/>
        <end position="26"/>
    </location>
</feature>